<proteinExistence type="inferred from homology"/>
<sequence length="1196" mass="128613">MNLSSSRLALLALLGAAGVASASNLNIGQQPLFLTTGVDPNIIVTLDNSNSMKWGFIPDSLGYSANNLRATRRVKSSAFNAMYYNPAVTYAVPKKVTFSNGVLTVADYPVSSGSSFDFTKVYVNGFRPGAGTLDLSRDYRVAWEYDTARGQDTNYNAGTNYGGATGTIYYLAENPRADFYSWGSDRTETGVPAYYYVFNSDNTSCRTSNDACYTLVNPTSAADRQNFAIWYAFYRNRALSMQSSANLAFSQFSNTVRVTWQDLSNCTTLNSSNDCSGISYRGSNLLRTFDGQARANFFKWLGDINFNTGTPLRSAMDRAGRFLQVGGSEGPYAKNPGVTQSPEYACRPSYQIMMTDGKWNSDSFNVGNVDGSGRTLPDGAEYASDQGPFTDNTGNTLADLAFKYWAVDAQPNIPNKLAPYLRDPSADTKTQYWNPKNDPATWQHLVTYTVGFGLSSSLTNPAWGGSTFAGGYSPSMTWPPASSDSDNNVYDLWHAAINSRGDFFSADDANGLVDSLNQVVNRIAQTNTASAGQASSPLLDSTQSSNYTYVPSFSSSDWSGNLTKNLRTATGTTRVWSAQSRLDAAYDTGNQATRKVYMSVGGVRQPFLWSNLSDDQKAALNRNANGTRDTHGEARLNYLRGDRSKESQTATPALRVRKHLLGDIIDSTPALVTTPSSPTARMNALASPGSYSAFQQQWAQRATRIYVGANDGMLHAFDDNGDEAFAFVPSAVIPNLYKLTDPSYTSSTHQFYVDGSPAVQDVYYDNAWHTVLIGTLRGGGKAVFALDITDPADPKVLWERSASDPDFSELGLTYGKPEIVRLHTGDWAVLLANGYNGANDKAVLYVLDVKTGRRLAALTPEPNDGVTTPNGLAAPAAVDVDGDLIVDYVYAGDLHGNLWRFDLIGTELKASATLSNFKVAFGGAPLYRARASRYTSGDANQVQAITAAPIPLRHPSGIGHLLLFGTGKYLETGDATAVIDKSMSLYGIWDRQTAGETASSTPTLTTANLQIQTLGGDTQITYTSTSQASITTTANTLSTNAVDWYSDSNKSGKYGWYLNLPPTGEMIVTTPRYLADTLLAASLVPNDNPCDSGAVTYLYAVDPYTGGGTDHLQLGSQLRYARLQMAGLLGGLNAFVYGSGPISVGGTVLPGGNEGSSADSGAGSPDGPRGTGGDVPLNRPQERQTWRTLSNQNPDS</sequence>
<keyword evidence="5" id="KW-0106">Calcium</keyword>
<feature type="domain" description="PilY1 beta-propeller" evidence="9">
    <location>
        <begin position="661"/>
        <end position="1026"/>
    </location>
</feature>
<feature type="compositionally biased region" description="Polar residues" evidence="7">
    <location>
        <begin position="1186"/>
        <end position="1196"/>
    </location>
</feature>
<feature type="signal peptide" evidence="8">
    <location>
        <begin position="1"/>
        <end position="22"/>
    </location>
</feature>
<reference evidence="10" key="1">
    <citation type="submission" date="2023-08" db="EMBL/GenBank/DDBJ databases">
        <title>Functional and genomic diversity of the sorghum phyllosphere microbiome.</title>
        <authorList>
            <person name="Shade A."/>
        </authorList>
    </citation>
    <scope>NUCLEOTIDE SEQUENCE</scope>
    <source>
        <strain evidence="10">SORGH_AS_0201</strain>
    </source>
</reference>
<dbReference type="GO" id="GO:0009289">
    <property type="term" value="C:pilus"/>
    <property type="evidence" value="ECO:0007669"/>
    <property type="project" value="UniProtKB-SubCell"/>
</dbReference>
<keyword evidence="6" id="KW-0281">Fimbrium</keyword>
<keyword evidence="8" id="KW-0732">Signal</keyword>
<evidence type="ECO:0000259" key="9">
    <source>
        <dbReference type="Pfam" id="PF05567"/>
    </source>
</evidence>
<protein>
    <submittedName>
        <fullName evidence="10">Type IV pilus assembly protein PilY1</fullName>
    </submittedName>
</protein>
<evidence type="ECO:0000256" key="3">
    <source>
        <dbReference type="ARBA" id="ARBA00022558"/>
    </source>
</evidence>
<keyword evidence="3" id="KW-1029">Fimbrium biogenesis</keyword>
<accession>A0AAJ2BIY8</accession>
<keyword evidence="4" id="KW-0479">Metal-binding</keyword>
<dbReference type="EMBL" id="JAVJAF010000001">
    <property type="protein sequence ID" value="MDR6235129.1"/>
    <property type="molecule type" value="Genomic_DNA"/>
</dbReference>
<dbReference type="GO" id="GO:0046872">
    <property type="term" value="F:metal ion binding"/>
    <property type="evidence" value="ECO:0007669"/>
    <property type="project" value="UniProtKB-KW"/>
</dbReference>
<comment type="similarity">
    <text evidence="2">Belongs to the PilY1 family.</text>
</comment>
<name>A0AAJ2BIY8_9PSED</name>
<dbReference type="Proteomes" id="UP001268036">
    <property type="component" value="Unassembled WGS sequence"/>
</dbReference>
<evidence type="ECO:0000256" key="1">
    <source>
        <dbReference type="ARBA" id="ARBA00004561"/>
    </source>
</evidence>
<evidence type="ECO:0000256" key="2">
    <source>
        <dbReference type="ARBA" id="ARBA00008387"/>
    </source>
</evidence>
<dbReference type="RefSeq" id="WP_309759422.1">
    <property type="nucleotide sequence ID" value="NZ_JAVJAF010000001.1"/>
</dbReference>
<dbReference type="InterPro" id="IPR011047">
    <property type="entry name" value="Quinoprotein_ADH-like_sf"/>
</dbReference>
<evidence type="ECO:0000256" key="6">
    <source>
        <dbReference type="ARBA" id="ARBA00023263"/>
    </source>
</evidence>
<evidence type="ECO:0000256" key="5">
    <source>
        <dbReference type="ARBA" id="ARBA00022837"/>
    </source>
</evidence>
<evidence type="ECO:0000313" key="10">
    <source>
        <dbReference type="EMBL" id="MDR6235129.1"/>
    </source>
</evidence>
<evidence type="ECO:0000313" key="11">
    <source>
        <dbReference type="Proteomes" id="UP001268036"/>
    </source>
</evidence>
<feature type="compositionally biased region" description="Low complexity" evidence="7">
    <location>
        <begin position="1155"/>
        <end position="1168"/>
    </location>
</feature>
<dbReference type="SUPFAM" id="SSF50998">
    <property type="entry name" value="Quinoprotein alcohol dehydrogenase-like"/>
    <property type="match status" value="1"/>
</dbReference>
<evidence type="ECO:0000256" key="4">
    <source>
        <dbReference type="ARBA" id="ARBA00022723"/>
    </source>
</evidence>
<dbReference type="InterPro" id="IPR008707">
    <property type="entry name" value="B-propeller_PilY1"/>
</dbReference>
<evidence type="ECO:0000256" key="7">
    <source>
        <dbReference type="SAM" id="MobiDB-lite"/>
    </source>
</evidence>
<gene>
    <name evidence="10" type="ORF">QE440_002870</name>
</gene>
<feature type="chain" id="PRO_5042503394" evidence="8">
    <location>
        <begin position="23"/>
        <end position="1196"/>
    </location>
</feature>
<dbReference type="Pfam" id="PF05567">
    <property type="entry name" value="T4P_PilY1"/>
    <property type="match status" value="1"/>
</dbReference>
<organism evidence="10 11">
    <name type="scientific">Pseudomonas oryzihabitans</name>
    <dbReference type="NCBI Taxonomy" id="47885"/>
    <lineage>
        <taxon>Bacteria</taxon>
        <taxon>Pseudomonadati</taxon>
        <taxon>Pseudomonadota</taxon>
        <taxon>Gammaproteobacteria</taxon>
        <taxon>Pseudomonadales</taxon>
        <taxon>Pseudomonadaceae</taxon>
        <taxon>Pseudomonas</taxon>
    </lineage>
</organism>
<dbReference type="AlphaFoldDB" id="A0AAJ2BIY8"/>
<comment type="caution">
    <text evidence="10">The sequence shown here is derived from an EMBL/GenBank/DDBJ whole genome shotgun (WGS) entry which is preliminary data.</text>
</comment>
<feature type="region of interest" description="Disordered" evidence="7">
    <location>
        <begin position="1148"/>
        <end position="1196"/>
    </location>
</feature>
<comment type="subcellular location">
    <subcellularLocation>
        <location evidence="1">Fimbrium</location>
    </subcellularLocation>
</comment>
<evidence type="ECO:0000256" key="8">
    <source>
        <dbReference type="SAM" id="SignalP"/>
    </source>
</evidence>